<dbReference type="EMBL" id="SGPL01000440">
    <property type="protein sequence ID" value="THH12612.1"/>
    <property type="molecule type" value="Genomic_DNA"/>
</dbReference>
<proteinExistence type="predicted"/>
<dbReference type="AlphaFoldDB" id="A0A4S4LKI9"/>
<dbReference type="Proteomes" id="UP000310158">
    <property type="component" value="Unassembled WGS sequence"/>
</dbReference>
<reference evidence="1 2" key="1">
    <citation type="submission" date="2019-02" db="EMBL/GenBank/DDBJ databases">
        <title>Genome sequencing of the rare red list fungi Bondarzewia mesenterica.</title>
        <authorList>
            <person name="Buettner E."/>
            <person name="Kellner H."/>
        </authorList>
    </citation>
    <scope>NUCLEOTIDE SEQUENCE [LARGE SCALE GENOMIC DNA]</scope>
    <source>
        <strain evidence="1 2">DSM 108281</strain>
    </source>
</reference>
<dbReference type="InterPro" id="IPR040521">
    <property type="entry name" value="KDZ"/>
</dbReference>
<protein>
    <submittedName>
        <fullName evidence="1">Uncharacterized protein</fullName>
    </submittedName>
</protein>
<comment type="caution">
    <text evidence="1">The sequence shown here is derived from an EMBL/GenBank/DDBJ whole genome shotgun (WGS) entry which is preliminary data.</text>
</comment>
<gene>
    <name evidence="1" type="ORF">EW146_g7536</name>
</gene>
<accession>A0A4S4LKI9</accession>
<keyword evidence="2" id="KW-1185">Reference proteome</keyword>
<name>A0A4S4LKI9_9AGAM</name>
<organism evidence="1 2">
    <name type="scientific">Bondarzewia mesenterica</name>
    <dbReference type="NCBI Taxonomy" id="1095465"/>
    <lineage>
        <taxon>Eukaryota</taxon>
        <taxon>Fungi</taxon>
        <taxon>Dikarya</taxon>
        <taxon>Basidiomycota</taxon>
        <taxon>Agaricomycotina</taxon>
        <taxon>Agaricomycetes</taxon>
        <taxon>Russulales</taxon>
        <taxon>Bondarzewiaceae</taxon>
        <taxon>Bondarzewia</taxon>
    </lineage>
</organism>
<dbReference type="OrthoDB" id="3257613at2759"/>
<evidence type="ECO:0000313" key="1">
    <source>
        <dbReference type="EMBL" id="THH12612.1"/>
    </source>
</evidence>
<evidence type="ECO:0000313" key="2">
    <source>
        <dbReference type="Proteomes" id="UP000310158"/>
    </source>
</evidence>
<dbReference type="Pfam" id="PF18758">
    <property type="entry name" value="KDZ"/>
    <property type="match status" value="1"/>
</dbReference>
<sequence>MVGDTLYKQHLEEAKEAKEISTCSNHWAVNQANADHHNLEATGINATAYARHSCFYLHMVVDFQKGERQMNMNYSLSGALKTLSDIPQTLIMYDIMYQYGVHLHRWFAESQYLMMPEDLEIVKGISVWHIYGHQDQCFFPSICKKYVKAKATFADSEKAFAELTSATDARLLTKWTQQEGVAAASYQTHPEWLDIYDISKTKSKAAYQLQLTEAERKNALGILRGMAAIPDHLSLSIVLLMIATFNQEAIRYIGEIEQAEEWEDILGNEIQDPMSDDKDDADATLGPANNISKNADEEEVAKSVVAKKICLSLPSTFDKDKCMELGLQALAKQELKLWKGQVNDALHHIRIHLSHKSFLFQTSVSIYKDLDPKDLKVRTAISDPSKLKHWKESLAWFWNMDVRQDTEQRGWIEEFYRVYWLQVKALRDRWEEQVTLLTEEMRWSVHRAYAAQQQAIWKRFSIQADGKFGKVKYGGH</sequence>